<name>A2DN02_TRIV3</name>
<dbReference type="PROSITE" id="PS00018">
    <property type="entry name" value="EF_HAND_1"/>
    <property type="match status" value="3"/>
</dbReference>
<dbReference type="InterPro" id="IPR045198">
    <property type="entry name" value="CNBL1-10"/>
</dbReference>
<dbReference type="GO" id="GO:0019900">
    <property type="term" value="F:kinase binding"/>
    <property type="evidence" value="ECO:0007669"/>
    <property type="project" value="InterPro"/>
</dbReference>
<dbReference type="SMART" id="SM00054">
    <property type="entry name" value="EFh"/>
    <property type="match status" value="3"/>
</dbReference>
<dbReference type="EMBL" id="DS113221">
    <property type="protein sequence ID" value="EAY18179.1"/>
    <property type="molecule type" value="Genomic_DNA"/>
</dbReference>
<dbReference type="SUPFAM" id="SSF47473">
    <property type="entry name" value="EF-hand"/>
    <property type="match status" value="1"/>
</dbReference>
<dbReference type="PROSITE" id="PS50222">
    <property type="entry name" value="EF_HAND_2"/>
    <property type="match status" value="2"/>
</dbReference>
<dbReference type="SMR" id="A2DN02"/>
<dbReference type="Pfam" id="PF13499">
    <property type="entry name" value="EF-hand_7"/>
    <property type="match status" value="1"/>
</dbReference>
<dbReference type="PANTHER" id="PTHR23056:SF110">
    <property type="entry name" value="CALMODULIN"/>
    <property type="match status" value="1"/>
</dbReference>
<gene>
    <name evidence="4" type="ORF">TVAG_122450</name>
</gene>
<dbReference type="RefSeq" id="XP_001579165.1">
    <property type="nucleotide sequence ID" value="XM_001579115.1"/>
</dbReference>
<reference evidence="4" key="2">
    <citation type="journal article" date="2007" name="Science">
        <title>Draft genome sequence of the sexually transmitted pathogen Trichomonas vaginalis.</title>
        <authorList>
            <person name="Carlton J.M."/>
            <person name="Hirt R.P."/>
            <person name="Silva J.C."/>
            <person name="Delcher A.L."/>
            <person name="Schatz M."/>
            <person name="Zhao Q."/>
            <person name="Wortman J.R."/>
            <person name="Bidwell S.L."/>
            <person name="Alsmark U.C.M."/>
            <person name="Besteiro S."/>
            <person name="Sicheritz-Ponten T."/>
            <person name="Noel C.J."/>
            <person name="Dacks J.B."/>
            <person name="Foster P.G."/>
            <person name="Simillion C."/>
            <person name="Van de Peer Y."/>
            <person name="Miranda-Saavedra D."/>
            <person name="Barton G.J."/>
            <person name="Westrop G.D."/>
            <person name="Mueller S."/>
            <person name="Dessi D."/>
            <person name="Fiori P.L."/>
            <person name="Ren Q."/>
            <person name="Paulsen I."/>
            <person name="Zhang H."/>
            <person name="Bastida-Corcuera F.D."/>
            <person name="Simoes-Barbosa A."/>
            <person name="Brown M.T."/>
            <person name="Hayes R.D."/>
            <person name="Mukherjee M."/>
            <person name="Okumura C.Y."/>
            <person name="Schneider R."/>
            <person name="Smith A.J."/>
            <person name="Vanacova S."/>
            <person name="Villalvazo M."/>
            <person name="Haas B.J."/>
            <person name="Pertea M."/>
            <person name="Feldblyum T.V."/>
            <person name="Utterback T.R."/>
            <person name="Shu C.L."/>
            <person name="Osoegawa K."/>
            <person name="de Jong P.J."/>
            <person name="Hrdy I."/>
            <person name="Horvathova L."/>
            <person name="Zubacova Z."/>
            <person name="Dolezal P."/>
            <person name="Malik S.B."/>
            <person name="Logsdon J.M. Jr."/>
            <person name="Henze K."/>
            <person name="Gupta A."/>
            <person name="Wang C.C."/>
            <person name="Dunne R.L."/>
            <person name="Upcroft J.A."/>
            <person name="Upcroft P."/>
            <person name="White O."/>
            <person name="Salzberg S.L."/>
            <person name="Tang P."/>
            <person name="Chiu C.-H."/>
            <person name="Lee Y.-S."/>
            <person name="Embley T.M."/>
            <person name="Coombs G.H."/>
            <person name="Mottram J.C."/>
            <person name="Tachezy J."/>
            <person name="Fraser-Liggett C.M."/>
            <person name="Johnson P.J."/>
        </authorList>
    </citation>
    <scope>NUCLEOTIDE SEQUENCE [LARGE SCALE GENOMIC DNA]</scope>
    <source>
        <strain evidence="4">G3</strain>
    </source>
</reference>
<keyword evidence="5" id="KW-1185">Reference proteome</keyword>
<dbReference type="OMA" id="KHICATV"/>
<keyword evidence="1" id="KW-0677">Repeat</keyword>
<dbReference type="VEuPathDB" id="TrichDB:TVAGG3_1010550"/>
<dbReference type="AlphaFoldDB" id="A2DN02"/>
<dbReference type="FunCoup" id="A2DN02">
    <property type="interactions" value="251"/>
</dbReference>
<dbReference type="GO" id="GO:0005509">
    <property type="term" value="F:calcium ion binding"/>
    <property type="evidence" value="ECO:0007669"/>
    <property type="project" value="InterPro"/>
</dbReference>
<feature type="domain" description="EF-hand" evidence="3">
    <location>
        <begin position="144"/>
        <end position="179"/>
    </location>
</feature>
<feature type="domain" description="EF-hand" evidence="3">
    <location>
        <begin position="99"/>
        <end position="134"/>
    </location>
</feature>
<organism evidence="4 5">
    <name type="scientific">Trichomonas vaginalis (strain ATCC PRA-98 / G3)</name>
    <dbReference type="NCBI Taxonomy" id="412133"/>
    <lineage>
        <taxon>Eukaryota</taxon>
        <taxon>Metamonada</taxon>
        <taxon>Parabasalia</taxon>
        <taxon>Trichomonadida</taxon>
        <taxon>Trichomonadidae</taxon>
        <taxon>Trichomonas</taxon>
    </lineage>
</organism>
<dbReference type="eggNOG" id="KOG0034">
    <property type="taxonomic scope" value="Eukaryota"/>
</dbReference>
<proteinExistence type="predicted"/>
<dbReference type="OrthoDB" id="191686at2759"/>
<dbReference type="CDD" id="cd00051">
    <property type="entry name" value="EFh"/>
    <property type="match status" value="2"/>
</dbReference>
<dbReference type="GO" id="GO:0019722">
    <property type="term" value="P:calcium-mediated signaling"/>
    <property type="evidence" value="ECO:0007669"/>
    <property type="project" value="InterPro"/>
</dbReference>
<evidence type="ECO:0000313" key="4">
    <source>
        <dbReference type="EMBL" id="EAY18179.1"/>
    </source>
</evidence>
<dbReference type="InParanoid" id="A2DN02"/>
<dbReference type="InterPro" id="IPR018247">
    <property type="entry name" value="EF_Hand_1_Ca_BS"/>
</dbReference>
<evidence type="ECO:0000313" key="5">
    <source>
        <dbReference type="Proteomes" id="UP000001542"/>
    </source>
</evidence>
<evidence type="ECO:0000256" key="2">
    <source>
        <dbReference type="ARBA" id="ARBA00022837"/>
    </source>
</evidence>
<evidence type="ECO:0000256" key="1">
    <source>
        <dbReference type="ARBA" id="ARBA00022737"/>
    </source>
</evidence>
<dbReference type="InterPro" id="IPR011992">
    <property type="entry name" value="EF-hand-dom_pair"/>
</dbReference>
<accession>A2DN02</accession>
<dbReference type="KEGG" id="tva:5463679"/>
<dbReference type="PANTHER" id="PTHR23056">
    <property type="entry name" value="CALCINEURIN B"/>
    <property type="match status" value="1"/>
</dbReference>
<protein>
    <submittedName>
        <fullName evidence="4">EF hand family protein</fullName>
    </submittedName>
</protein>
<dbReference type="PRINTS" id="PR00450">
    <property type="entry name" value="RECOVERIN"/>
</dbReference>
<dbReference type="Gene3D" id="1.10.238.10">
    <property type="entry name" value="EF-hand"/>
    <property type="match status" value="1"/>
</dbReference>
<sequence>MGNHQSQAKPPTKDEIAKLSASTHFSPEEIMKLYSSFKEVSATTTADGNIDVNEFALMLGINNIQFAGKIFSAFDENPDQLLDFHEYVKGLSMASQRATLEEKASFVFNVYDADRSGKISRQELTDVMTLSLSENNGVKISPTSLNRIITATIQSMDENGDGEISLAEFITTARKNPAILNCVSIDIDHLLKY</sequence>
<reference evidence="4" key="1">
    <citation type="submission" date="2006-10" db="EMBL/GenBank/DDBJ databases">
        <authorList>
            <person name="Amadeo P."/>
            <person name="Zhao Q."/>
            <person name="Wortman J."/>
            <person name="Fraser-Liggett C."/>
            <person name="Carlton J."/>
        </authorList>
    </citation>
    <scope>NUCLEOTIDE SEQUENCE</scope>
    <source>
        <strain evidence="4">G3</strain>
    </source>
</reference>
<dbReference type="STRING" id="5722.A2DN02"/>
<keyword evidence="2" id="KW-0106">Calcium</keyword>
<dbReference type="InterPro" id="IPR002048">
    <property type="entry name" value="EF_hand_dom"/>
</dbReference>
<dbReference type="VEuPathDB" id="TrichDB:TVAG_122450"/>
<dbReference type="Proteomes" id="UP000001542">
    <property type="component" value="Unassembled WGS sequence"/>
</dbReference>
<evidence type="ECO:0000259" key="3">
    <source>
        <dbReference type="PROSITE" id="PS50222"/>
    </source>
</evidence>